<organism evidence="1 2">
    <name type="scientific">Eragrostis curvula</name>
    <name type="common">weeping love grass</name>
    <dbReference type="NCBI Taxonomy" id="38414"/>
    <lineage>
        <taxon>Eukaryota</taxon>
        <taxon>Viridiplantae</taxon>
        <taxon>Streptophyta</taxon>
        <taxon>Embryophyta</taxon>
        <taxon>Tracheophyta</taxon>
        <taxon>Spermatophyta</taxon>
        <taxon>Magnoliopsida</taxon>
        <taxon>Liliopsida</taxon>
        <taxon>Poales</taxon>
        <taxon>Poaceae</taxon>
        <taxon>PACMAD clade</taxon>
        <taxon>Chloridoideae</taxon>
        <taxon>Eragrostideae</taxon>
        <taxon>Eragrostidinae</taxon>
        <taxon>Eragrostis</taxon>
    </lineage>
</organism>
<feature type="non-terminal residue" evidence="1">
    <location>
        <position position="1"/>
    </location>
</feature>
<accession>A0A5J9UQ47</accession>
<dbReference type="EMBL" id="RWGY01000013">
    <property type="protein sequence ID" value="TVU25686.1"/>
    <property type="molecule type" value="Genomic_DNA"/>
</dbReference>
<dbReference type="SUPFAM" id="SSF81383">
    <property type="entry name" value="F-box domain"/>
    <property type="match status" value="1"/>
</dbReference>
<dbReference type="InterPro" id="IPR036047">
    <property type="entry name" value="F-box-like_dom_sf"/>
</dbReference>
<evidence type="ECO:0008006" key="3">
    <source>
        <dbReference type="Google" id="ProtNLM"/>
    </source>
</evidence>
<keyword evidence="2" id="KW-1185">Reference proteome</keyword>
<dbReference type="Gramene" id="TVU25686">
    <property type="protein sequence ID" value="TVU25686"/>
    <property type="gene ID" value="EJB05_28191"/>
</dbReference>
<name>A0A5J9UQ47_9POAL</name>
<evidence type="ECO:0000313" key="1">
    <source>
        <dbReference type="EMBL" id="TVU25686.1"/>
    </source>
</evidence>
<proteinExistence type="predicted"/>
<reference evidence="1 2" key="1">
    <citation type="journal article" date="2019" name="Sci. Rep.">
        <title>A high-quality genome of Eragrostis curvula grass provides insights into Poaceae evolution and supports new strategies to enhance forage quality.</title>
        <authorList>
            <person name="Carballo J."/>
            <person name="Santos B.A.C.M."/>
            <person name="Zappacosta D."/>
            <person name="Garbus I."/>
            <person name="Selva J.P."/>
            <person name="Gallo C.A."/>
            <person name="Diaz A."/>
            <person name="Albertini E."/>
            <person name="Caccamo M."/>
            <person name="Echenique V."/>
        </authorList>
    </citation>
    <scope>NUCLEOTIDE SEQUENCE [LARGE SCALE GENOMIC DNA]</scope>
    <source>
        <strain evidence="2">cv. Victoria</strain>
        <tissue evidence="1">Leaf</tissue>
    </source>
</reference>
<dbReference type="Proteomes" id="UP000324897">
    <property type="component" value="Chromosome 2"/>
</dbReference>
<comment type="caution">
    <text evidence="1">The sequence shown here is derived from an EMBL/GenBank/DDBJ whole genome shotgun (WGS) entry which is preliminary data.</text>
</comment>
<protein>
    <recommendedName>
        <fullName evidence="3">F-box domain-containing protein</fullName>
    </recommendedName>
</protein>
<evidence type="ECO:0000313" key="2">
    <source>
        <dbReference type="Proteomes" id="UP000324897"/>
    </source>
</evidence>
<sequence>SAAAAEISSTVVTAGCDQDLDCLCPELDLIGGRMSLANAKKGKPDAQPACGGDRIGALPDALLHHVLSFLPAQECHNPWPPASHHRDVSTCIGRRRRARRTIGLPESLLREEDDGGRG</sequence>
<gene>
    <name evidence="1" type="ORF">EJB05_28191</name>
</gene>
<dbReference type="AlphaFoldDB" id="A0A5J9UQ47"/>